<accession>A0ABY3MUC0</accession>
<dbReference type="InterPro" id="IPR024953">
    <property type="entry name" value="PP_kinase_middle"/>
</dbReference>
<dbReference type="Gene3D" id="3.30.1840.10">
    <property type="entry name" value="Polyphosphate kinase middle domain"/>
    <property type="match status" value="1"/>
</dbReference>
<keyword evidence="5 6" id="KW-0067">ATP-binding</keyword>
<evidence type="ECO:0000256" key="4">
    <source>
        <dbReference type="ARBA" id="ARBA00022777"/>
    </source>
</evidence>
<feature type="binding site" evidence="6">
    <location>
        <position position="591"/>
    </location>
    <ligand>
        <name>ATP</name>
        <dbReference type="ChEBI" id="CHEBI:30616"/>
    </ligand>
</feature>
<comment type="cofactor">
    <cofactor evidence="6">
        <name>Mg(2+)</name>
        <dbReference type="ChEBI" id="CHEBI:18420"/>
    </cofactor>
</comment>
<dbReference type="Pfam" id="PF13089">
    <property type="entry name" value="PP_kinase_N"/>
    <property type="match status" value="1"/>
</dbReference>
<evidence type="ECO:0000256" key="6">
    <source>
        <dbReference type="HAMAP-Rule" id="MF_00347"/>
    </source>
</evidence>
<feature type="active site" description="Phosphohistidine intermediate" evidence="6">
    <location>
        <position position="434"/>
    </location>
</feature>
<dbReference type="NCBIfam" id="TIGR03705">
    <property type="entry name" value="poly_P_kin"/>
    <property type="match status" value="1"/>
</dbReference>
<evidence type="ECO:0000313" key="13">
    <source>
        <dbReference type="Proteomes" id="UP000815846"/>
    </source>
</evidence>
<dbReference type="SUPFAM" id="SSF56024">
    <property type="entry name" value="Phospholipase D/nuclease"/>
    <property type="match status" value="2"/>
</dbReference>
<comment type="function">
    <text evidence="6 7">Catalyzes the reversible transfer of the terminal phosphate of ATP to form a long-chain polyphosphate (polyP).</text>
</comment>
<dbReference type="EC" id="2.7.4.1" evidence="6 7"/>
<evidence type="ECO:0000259" key="9">
    <source>
        <dbReference type="Pfam" id="PF13089"/>
    </source>
</evidence>
<dbReference type="HAMAP" id="MF_00347">
    <property type="entry name" value="Polyphosphate_kinase"/>
    <property type="match status" value="1"/>
</dbReference>
<dbReference type="PANTHER" id="PTHR30218">
    <property type="entry name" value="POLYPHOSPHATE KINASE"/>
    <property type="match status" value="1"/>
</dbReference>
<dbReference type="InterPro" id="IPR025200">
    <property type="entry name" value="PPK_C_dom2"/>
</dbReference>
<dbReference type="SUPFAM" id="SSF143724">
    <property type="entry name" value="PHP14-like"/>
    <property type="match status" value="1"/>
</dbReference>
<feature type="domain" description="Polyphosphate kinase C-terminal" evidence="11">
    <location>
        <begin position="331"/>
        <end position="491"/>
    </location>
</feature>
<keyword evidence="6" id="KW-0460">Magnesium</keyword>
<evidence type="ECO:0000259" key="11">
    <source>
        <dbReference type="Pfam" id="PF17941"/>
    </source>
</evidence>
<keyword evidence="6" id="KW-0479">Metal-binding</keyword>
<feature type="domain" description="Polyphosphate kinase middle" evidence="8">
    <location>
        <begin position="115"/>
        <end position="304"/>
    </location>
</feature>
<dbReference type="InterPro" id="IPR036832">
    <property type="entry name" value="PPK_N_dom_sf"/>
</dbReference>
<dbReference type="Pfam" id="PF17941">
    <property type="entry name" value="PP_kinase_C_1"/>
    <property type="match status" value="1"/>
</dbReference>
<dbReference type="PIRSF" id="PIRSF015589">
    <property type="entry name" value="PP_kinase"/>
    <property type="match status" value="1"/>
</dbReference>
<dbReference type="SUPFAM" id="SSF140356">
    <property type="entry name" value="PPK N-terminal domain-like"/>
    <property type="match status" value="1"/>
</dbReference>
<dbReference type="RefSeq" id="WP_101343683.1">
    <property type="nucleotide sequence ID" value="NZ_PJAI02000018.1"/>
</dbReference>
<keyword evidence="1 6" id="KW-0597">Phosphoprotein</keyword>
<evidence type="ECO:0000256" key="7">
    <source>
        <dbReference type="RuleBase" id="RU003800"/>
    </source>
</evidence>
<comment type="PTM">
    <text evidence="6 7">An intermediate of this reaction is the autophosphorylated ppk in which a phosphate is covalently linked to a histidine residue through a N-P bond.</text>
</comment>
<comment type="caution">
    <text evidence="12">The sequence shown here is derived from an EMBL/GenBank/DDBJ whole genome shotgun (WGS) entry which is preliminary data.</text>
</comment>
<evidence type="ECO:0000256" key="2">
    <source>
        <dbReference type="ARBA" id="ARBA00022679"/>
    </source>
</evidence>
<feature type="binding site" evidence="6">
    <location>
        <position position="41"/>
    </location>
    <ligand>
        <name>ATP</name>
        <dbReference type="ChEBI" id="CHEBI:30616"/>
    </ligand>
</feature>
<dbReference type="EMBL" id="PJAI02000018">
    <property type="protein sequence ID" value="TYK64806.1"/>
    <property type="molecule type" value="Genomic_DNA"/>
</dbReference>
<proteinExistence type="inferred from homology"/>
<organism evidence="12 13">
    <name type="scientific">Colwellia echini</name>
    <dbReference type="NCBI Taxonomy" id="1982103"/>
    <lineage>
        <taxon>Bacteria</taxon>
        <taxon>Pseudomonadati</taxon>
        <taxon>Pseudomonadota</taxon>
        <taxon>Gammaproteobacteria</taxon>
        <taxon>Alteromonadales</taxon>
        <taxon>Colwelliaceae</taxon>
        <taxon>Colwellia</taxon>
    </lineage>
</organism>
<dbReference type="InterPro" id="IPR025198">
    <property type="entry name" value="PPK_N_dom"/>
</dbReference>
<dbReference type="Gene3D" id="3.30.870.10">
    <property type="entry name" value="Endonuclease Chain A"/>
    <property type="match status" value="2"/>
</dbReference>
<dbReference type="InterPro" id="IPR041108">
    <property type="entry name" value="PP_kinase_C_1"/>
</dbReference>
<evidence type="ECO:0000256" key="5">
    <source>
        <dbReference type="ARBA" id="ARBA00022840"/>
    </source>
</evidence>
<dbReference type="InterPro" id="IPR003414">
    <property type="entry name" value="PP_kinase"/>
</dbReference>
<dbReference type="Pfam" id="PF02503">
    <property type="entry name" value="PP_kinase"/>
    <property type="match status" value="1"/>
</dbReference>
<reference evidence="12 13" key="1">
    <citation type="submission" date="2019-08" db="EMBL/GenBank/DDBJ databases">
        <title>Microbe sample from Colwellia echini.</title>
        <authorList>
            <person name="Christiansen L."/>
            <person name="Pathiraja D."/>
            <person name="Schultz-Johansen M."/>
            <person name="Choi I.-G."/>
            <person name="Stougaard P."/>
        </authorList>
    </citation>
    <scope>NUCLEOTIDE SEQUENCE [LARGE SCALE GENOMIC DNA]</scope>
    <source>
        <strain evidence="12 13">A3</strain>
    </source>
</reference>
<keyword evidence="3 6" id="KW-0547">Nucleotide-binding</keyword>
<dbReference type="NCBIfam" id="NF003917">
    <property type="entry name" value="PRK05443.1-1"/>
    <property type="match status" value="1"/>
</dbReference>
<keyword evidence="13" id="KW-1185">Reference proteome</keyword>
<evidence type="ECO:0000259" key="8">
    <source>
        <dbReference type="Pfam" id="PF02503"/>
    </source>
</evidence>
<evidence type="ECO:0000256" key="1">
    <source>
        <dbReference type="ARBA" id="ARBA00022553"/>
    </source>
</evidence>
<dbReference type="InterPro" id="IPR036830">
    <property type="entry name" value="PP_kinase_middle_dom_sf"/>
</dbReference>
<feature type="binding site" evidence="6">
    <location>
        <position position="374"/>
    </location>
    <ligand>
        <name>Mg(2+)</name>
        <dbReference type="ChEBI" id="CHEBI:18420"/>
    </ligand>
</feature>
<dbReference type="Pfam" id="PF13090">
    <property type="entry name" value="PP_kinase_C"/>
    <property type="match status" value="1"/>
</dbReference>
<feature type="domain" description="Polyphosphate kinase C-terminal" evidence="10">
    <location>
        <begin position="502"/>
        <end position="664"/>
    </location>
</feature>
<feature type="binding site" evidence="6">
    <location>
        <position position="467"/>
    </location>
    <ligand>
        <name>ATP</name>
        <dbReference type="ChEBI" id="CHEBI:30616"/>
    </ligand>
</feature>
<dbReference type="Proteomes" id="UP000815846">
    <property type="component" value="Unassembled WGS sequence"/>
</dbReference>
<protein>
    <recommendedName>
        <fullName evidence="6 7">Polyphosphate kinase</fullName>
        <ecNumber evidence="6 7">2.7.4.1</ecNumber>
    </recommendedName>
    <alternativeName>
        <fullName evidence="6">ATP-polyphosphate phosphotransferase</fullName>
    </alternativeName>
    <alternativeName>
        <fullName evidence="6">Polyphosphoric acid kinase</fullName>
    </alternativeName>
</protein>
<keyword evidence="4 6" id="KW-0418">Kinase</keyword>
<feature type="domain" description="Polyphosphate kinase N-terminal" evidence="9">
    <location>
        <begin position="4"/>
        <end position="105"/>
    </location>
</feature>
<gene>
    <name evidence="12" type="primary">ppk1</name>
    <name evidence="6" type="synonym">ppk</name>
    <name evidence="12" type="ORF">CWS31_014030</name>
</gene>
<keyword evidence="2 6" id="KW-0808">Transferase</keyword>
<feature type="binding site" evidence="6">
    <location>
        <position position="563"/>
    </location>
    <ligand>
        <name>ATP</name>
        <dbReference type="ChEBI" id="CHEBI:30616"/>
    </ligand>
</feature>
<comment type="catalytic activity">
    <reaction evidence="6 7">
        <text>[phosphate](n) + ATP = [phosphate](n+1) + ADP</text>
        <dbReference type="Rhea" id="RHEA:19573"/>
        <dbReference type="Rhea" id="RHEA-COMP:9859"/>
        <dbReference type="Rhea" id="RHEA-COMP:14280"/>
        <dbReference type="ChEBI" id="CHEBI:16838"/>
        <dbReference type="ChEBI" id="CHEBI:30616"/>
        <dbReference type="ChEBI" id="CHEBI:456216"/>
        <dbReference type="EC" id="2.7.4.1"/>
    </reaction>
</comment>
<sequence length="713" mass="82218">MQLLEKELSWLSFNHRVLQEAQDEEVPLLERFRFLGIYSSNMDEFYRVRVANVRRKVLLSNNPRLKAQSVALFDSIQNKVIDLQTSFDETYQLLLQQLDEQNIHLINEMQLSDSHKIWLDEYYKDKLRRHIFPLILNENVNLADHINDDATYLMVSMTKNSLEQYALVEVPSSNVPRFLILPELESTNDNGDKGTSIILLDNIIRHSLHHIFNGFFEFDSIHAYSMKLTRDAEFDLSNEFSQSLLEQMSSSLKKRVHAEPVRLVYDKKMPKSMLNRLTNYLGITSNHSLISGGRYHSFKDFIEFPSIGDKNLEHEKLPSIEHHHFTRYNNAFTAIKARDILLYYPYHKFSHFTEWLRQSAYDPKVSKIEISLYRVAKKSRIIAALSEAVKNGKEVSVNIELRARFDEQANLQWAEVLSNAGANVTFGIPSLKVHAKICLITRKEEGKRVRYAHIGTGNFHEKNAKIYTDFSLFTCQKEIADEVAQVFEFIKFPYLPFTFKHLMVSPINTRHSLEVLIDAEIEAALRKEVNGITLKVNNLVDQGLINKLYQASNAGVNIKLIVRGVCSLVTGVTNQSENISAISVVDRYLEHPRVAIFQNKGQSKVYLSSADWMTRNIDRRVEVGCPIYDPAVKQNIIDIINIQINDNTKARLLDTEQTNQYQGASFGVKQSIQKTNKHASTVRSQIDIYHYLLDQQREDTLNFSPLKKELVGA</sequence>
<dbReference type="Gene3D" id="1.20.58.310">
    <property type="entry name" value="Polyphosphate kinase N-terminal domain"/>
    <property type="match status" value="1"/>
</dbReference>
<evidence type="ECO:0000259" key="10">
    <source>
        <dbReference type="Pfam" id="PF13090"/>
    </source>
</evidence>
<feature type="binding site" evidence="6">
    <location>
        <position position="404"/>
    </location>
    <ligand>
        <name>Mg(2+)</name>
        <dbReference type="ChEBI" id="CHEBI:18420"/>
    </ligand>
</feature>
<evidence type="ECO:0000313" key="12">
    <source>
        <dbReference type="EMBL" id="TYK64806.1"/>
    </source>
</evidence>
<name>A0ABY3MUC0_9GAMM</name>
<evidence type="ECO:0000256" key="3">
    <source>
        <dbReference type="ARBA" id="ARBA00022741"/>
    </source>
</evidence>
<dbReference type="PANTHER" id="PTHR30218:SF0">
    <property type="entry name" value="POLYPHOSPHATE KINASE"/>
    <property type="match status" value="1"/>
</dbReference>
<dbReference type="GO" id="GO:0008976">
    <property type="term" value="F:polyphosphate kinase activity"/>
    <property type="evidence" value="ECO:0007669"/>
    <property type="project" value="UniProtKB-EC"/>
</dbReference>
<comment type="similarity">
    <text evidence="6 7">Belongs to the polyphosphate kinase 1 (PPK1) family.</text>
</comment>